<dbReference type="InterPro" id="IPR052729">
    <property type="entry name" value="Acyl/Acetyltrans_Enzymes"/>
</dbReference>
<name>A0A074LQJ1_9BACL</name>
<dbReference type="InterPro" id="IPR016181">
    <property type="entry name" value="Acyl_CoA_acyltransferase"/>
</dbReference>
<protein>
    <recommendedName>
        <fullName evidence="1">N-acetyltransferase domain-containing protein</fullName>
    </recommendedName>
</protein>
<keyword evidence="3" id="KW-1185">Reference proteome</keyword>
<proteinExistence type="predicted"/>
<feature type="domain" description="N-acetyltransferase" evidence="1">
    <location>
        <begin position="2"/>
        <end position="134"/>
    </location>
</feature>
<dbReference type="SUPFAM" id="SSF55729">
    <property type="entry name" value="Acyl-CoA N-acyltransferases (Nat)"/>
    <property type="match status" value="1"/>
</dbReference>
<comment type="caution">
    <text evidence="2">The sequence shown here is derived from an EMBL/GenBank/DDBJ whole genome shotgun (WGS) entry which is preliminary data.</text>
</comment>
<dbReference type="InterPro" id="IPR041496">
    <property type="entry name" value="YitH/HolE_GNAT"/>
</dbReference>
<dbReference type="EMBL" id="JMIR01000018">
    <property type="protein sequence ID" value="KEO82760.1"/>
    <property type="molecule type" value="Genomic_DNA"/>
</dbReference>
<reference evidence="2 3" key="1">
    <citation type="journal article" date="2013" name="Int. J. Syst. Evol. Microbiol.">
        <title>Tumebacillus flagellatus sp. nov., an alpha-amylase/pullulanase-producing bacterium isolated from cassava wastewater.</title>
        <authorList>
            <person name="Wang Q."/>
            <person name="Xie N."/>
            <person name="Qin Y."/>
            <person name="Shen N."/>
            <person name="Zhu J."/>
            <person name="Mi H."/>
            <person name="Huang R."/>
        </authorList>
    </citation>
    <scope>NUCLEOTIDE SEQUENCE [LARGE SCALE GENOMIC DNA]</scope>
    <source>
        <strain evidence="2 3">GST4</strain>
    </source>
</reference>
<dbReference type="Gene3D" id="3.40.630.90">
    <property type="match status" value="1"/>
</dbReference>
<dbReference type="InterPro" id="IPR000182">
    <property type="entry name" value="GNAT_dom"/>
</dbReference>
<evidence type="ECO:0000313" key="3">
    <source>
        <dbReference type="Proteomes" id="UP000027931"/>
    </source>
</evidence>
<dbReference type="OrthoDB" id="8453373at2"/>
<dbReference type="Proteomes" id="UP000027931">
    <property type="component" value="Unassembled WGS sequence"/>
</dbReference>
<sequence>MLQITKLDERHIADLVALSDSIGWDYAPPELRFLLSVGVMYGHVDEEGRAVSSAAVFPYTGLASIGGVMVDPKYRRLGLGTKVMNRVLEDKPGIPAMLVATAQGQLLYESMGFHTVGTLHKFLADTYVPVADVPLPDGYELTPLNPAELEWERLVQLDAEAIGAVRRRFLERRVQQAVDGLLLRRAGSVVGFALAVQGPVYRVIGPVVAPNAETALAMVDTLARRHDGALRIDIPSEQTELTRALPPRGFRLANVPPVMLIGAEHLPPRQGTLFAISAQAYG</sequence>
<dbReference type="AlphaFoldDB" id="A0A074LQJ1"/>
<dbReference type="Pfam" id="PF18014">
    <property type="entry name" value="Acetyltransf_18"/>
    <property type="match status" value="1"/>
</dbReference>
<evidence type="ECO:0000313" key="2">
    <source>
        <dbReference type="EMBL" id="KEO82760.1"/>
    </source>
</evidence>
<evidence type="ECO:0000259" key="1">
    <source>
        <dbReference type="PROSITE" id="PS51186"/>
    </source>
</evidence>
<organism evidence="2 3">
    <name type="scientific">Tumebacillus flagellatus</name>
    <dbReference type="NCBI Taxonomy" id="1157490"/>
    <lineage>
        <taxon>Bacteria</taxon>
        <taxon>Bacillati</taxon>
        <taxon>Bacillota</taxon>
        <taxon>Bacilli</taxon>
        <taxon>Bacillales</taxon>
        <taxon>Alicyclobacillaceae</taxon>
        <taxon>Tumebacillus</taxon>
    </lineage>
</organism>
<dbReference type="Pfam" id="PF13508">
    <property type="entry name" value="Acetyltransf_7"/>
    <property type="match status" value="1"/>
</dbReference>
<dbReference type="RefSeq" id="WP_038089372.1">
    <property type="nucleotide sequence ID" value="NZ_JMIR01000018.1"/>
</dbReference>
<dbReference type="Gene3D" id="3.40.630.30">
    <property type="match status" value="1"/>
</dbReference>
<dbReference type="STRING" id="1157490.EL26_13505"/>
<dbReference type="eggNOG" id="COG0456">
    <property type="taxonomic scope" value="Bacteria"/>
</dbReference>
<gene>
    <name evidence="2" type="ORF">EL26_13505</name>
</gene>
<dbReference type="CDD" id="cd04301">
    <property type="entry name" value="NAT_SF"/>
    <property type="match status" value="1"/>
</dbReference>
<dbReference type="PANTHER" id="PTHR47237:SF2">
    <property type="entry name" value="BLL4206 PROTEIN"/>
    <property type="match status" value="1"/>
</dbReference>
<dbReference type="PANTHER" id="PTHR47237">
    <property type="entry name" value="SLL0310 PROTEIN"/>
    <property type="match status" value="1"/>
</dbReference>
<accession>A0A074LQJ1</accession>
<dbReference type="GO" id="GO:0016747">
    <property type="term" value="F:acyltransferase activity, transferring groups other than amino-acyl groups"/>
    <property type="evidence" value="ECO:0007669"/>
    <property type="project" value="InterPro"/>
</dbReference>
<dbReference type="PROSITE" id="PS51186">
    <property type="entry name" value="GNAT"/>
    <property type="match status" value="1"/>
</dbReference>